<evidence type="ECO:0000256" key="7">
    <source>
        <dbReference type="SAM" id="MobiDB-lite"/>
    </source>
</evidence>
<gene>
    <name evidence="10" type="ORF">BOTBODRAFT_33162</name>
</gene>
<evidence type="ECO:0000256" key="4">
    <source>
        <dbReference type="ARBA" id="ARBA00022679"/>
    </source>
</evidence>
<dbReference type="InterPro" id="IPR054708">
    <property type="entry name" value="MTPAP-like_central"/>
</dbReference>
<organism evidence="10 11">
    <name type="scientific">Botryobasidium botryosum (strain FD-172 SS1)</name>
    <dbReference type="NCBI Taxonomy" id="930990"/>
    <lineage>
        <taxon>Eukaryota</taxon>
        <taxon>Fungi</taxon>
        <taxon>Dikarya</taxon>
        <taxon>Basidiomycota</taxon>
        <taxon>Agaricomycotina</taxon>
        <taxon>Agaricomycetes</taxon>
        <taxon>Cantharellales</taxon>
        <taxon>Botryobasidiaceae</taxon>
        <taxon>Botryobasidium</taxon>
    </lineage>
</organism>
<dbReference type="GO" id="GO:0010629">
    <property type="term" value="P:negative regulation of gene expression"/>
    <property type="evidence" value="ECO:0007669"/>
    <property type="project" value="UniProtKB-ARBA"/>
</dbReference>
<dbReference type="CDD" id="cd05402">
    <property type="entry name" value="NT_PAP_TUTase"/>
    <property type="match status" value="1"/>
</dbReference>
<evidence type="ECO:0000256" key="5">
    <source>
        <dbReference type="ARBA" id="ARBA00022723"/>
    </source>
</evidence>
<dbReference type="EC" id="2.7.7.19" evidence="3"/>
<dbReference type="Pfam" id="PF22600">
    <property type="entry name" value="MTPAP-like_central"/>
    <property type="match status" value="1"/>
</dbReference>
<dbReference type="GO" id="GO:0046872">
    <property type="term" value="F:metal ion binding"/>
    <property type="evidence" value="ECO:0007669"/>
    <property type="project" value="UniProtKB-KW"/>
</dbReference>
<comment type="cofactor">
    <cofactor evidence="1">
        <name>Mn(2+)</name>
        <dbReference type="ChEBI" id="CHEBI:29035"/>
    </cofactor>
</comment>
<keyword evidence="4" id="KW-0808">Transferase</keyword>
<feature type="compositionally biased region" description="Basic residues" evidence="7">
    <location>
        <begin position="69"/>
        <end position="83"/>
    </location>
</feature>
<dbReference type="EMBL" id="KL198040">
    <property type="protein sequence ID" value="KDQ14046.1"/>
    <property type="molecule type" value="Genomic_DNA"/>
</dbReference>
<dbReference type="SUPFAM" id="SSF81631">
    <property type="entry name" value="PAP/OAS1 substrate-binding domain"/>
    <property type="match status" value="1"/>
</dbReference>
<feature type="domain" description="PAP-associated" evidence="8">
    <location>
        <begin position="328"/>
        <end position="384"/>
    </location>
</feature>
<comment type="similarity">
    <text evidence="2">Belongs to the DNA polymerase type-B-like family.</text>
</comment>
<reference evidence="11" key="1">
    <citation type="journal article" date="2014" name="Proc. Natl. Acad. Sci. U.S.A.">
        <title>Extensive sampling of basidiomycete genomes demonstrates inadequacy of the white-rot/brown-rot paradigm for wood decay fungi.</title>
        <authorList>
            <person name="Riley R."/>
            <person name="Salamov A.A."/>
            <person name="Brown D.W."/>
            <person name="Nagy L.G."/>
            <person name="Floudas D."/>
            <person name="Held B.W."/>
            <person name="Levasseur A."/>
            <person name="Lombard V."/>
            <person name="Morin E."/>
            <person name="Otillar R."/>
            <person name="Lindquist E.A."/>
            <person name="Sun H."/>
            <person name="LaButti K.M."/>
            <person name="Schmutz J."/>
            <person name="Jabbour D."/>
            <person name="Luo H."/>
            <person name="Baker S.E."/>
            <person name="Pisabarro A.G."/>
            <person name="Walton J.D."/>
            <person name="Blanchette R.A."/>
            <person name="Henrissat B."/>
            <person name="Martin F."/>
            <person name="Cullen D."/>
            <person name="Hibbett D.S."/>
            <person name="Grigoriev I.V."/>
        </authorList>
    </citation>
    <scope>NUCLEOTIDE SEQUENCE [LARGE SCALE GENOMIC DNA]</scope>
    <source>
        <strain evidence="11">FD-172 SS1</strain>
    </source>
</reference>
<dbReference type="Gene3D" id="1.10.1410.10">
    <property type="match status" value="1"/>
</dbReference>
<dbReference type="GO" id="GO:0003729">
    <property type="term" value="F:mRNA binding"/>
    <property type="evidence" value="ECO:0007669"/>
    <property type="project" value="TreeGrafter"/>
</dbReference>
<keyword evidence="5" id="KW-0479">Metal-binding</keyword>
<dbReference type="InterPro" id="IPR043519">
    <property type="entry name" value="NT_sf"/>
</dbReference>
<dbReference type="GO" id="GO:0005730">
    <property type="term" value="C:nucleolus"/>
    <property type="evidence" value="ECO:0007669"/>
    <property type="project" value="TreeGrafter"/>
</dbReference>
<dbReference type="STRING" id="930990.A0A067MR30"/>
<dbReference type="PANTHER" id="PTHR23092:SF15">
    <property type="entry name" value="INACTIVE NON-CANONICAL POLY(A) RNA POLYMERASE PROTEIN TRF4-2-RELATED"/>
    <property type="match status" value="1"/>
</dbReference>
<evidence type="ECO:0000256" key="3">
    <source>
        <dbReference type="ARBA" id="ARBA00012388"/>
    </source>
</evidence>
<evidence type="ECO:0000313" key="11">
    <source>
        <dbReference type="Proteomes" id="UP000027195"/>
    </source>
</evidence>
<feature type="region of interest" description="Disordered" evidence="7">
    <location>
        <begin position="1"/>
        <end position="42"/>
    </location>
</feature>
<dbReference type="GO" id="GO:0031499">
    <property type="term" value="C:TRAMP complex"/>
    <property type="evidence" value="ECO:0007669"/>
    <property type="project" value="TreeGrafter"/>
</dbReference>
<feature type="compositionally biased region" description="Basic and acidic residues" evidence="7">
    <location>
        <begin position="84"/>
        <end position="99"/>
    </location>
</feature>
<dbReference type="FunCoup" id="A0A067MR30">
    <property type="interactions" value="228"/>
</dbReference>
<dbReference type="SUPFAM" id="SSF81301">
    <property type="entry name" value="Nucleotidyltransferase"/>
    <property type="match status" value="1"/>
</dbReference>
<dbReference type="GO" id="GO:0043634">
    <property type="term" value="P:polyadenylation-dependent ncRNA catabolic process"/>
    <property type="evidence" value="ECO:0007669"/>
    <property type="project" value="TreeGrafter"/>
</dbReference>
<dbReference type="GO" id="GO:0071035">
    <property type="term" value="P:nuclear polyadenylation-dependent rRNA catabolic process"/>
    <property type="evidence" value="ECO:0007669"/>
    <property type="project" value="UniProtKB-ARBA"/>
</dbReference>
<feature type="region of interest" description="Disordered" evidence="7">
    <location>
        <begin position="56"/>
        <end position="99"/>
    </location>
</feature>
<dbReference type="InterPro" id="IPR045862">
    <property type="entry name" value="Trf4-like"/>
</dbReference>
<evidence type="ECO:0000259" key="9">
    <source>
        <dbReference type="Pfam" id="PF22600"/>
    </source>
</evidence>
<dbReference type="GO" id="GO:1990817">
    <property type="term" value="F:poly(A) RNA polymerase activity"/>
    <property type="evidence" value="ECO:0007669"/>
    <property type="project" value="UniProtKB-EC"/>
</dbReference>
<dbReference type="FunFam" id="3.30.460.10:FF:000006">
    <property type="entry name" value="non-canonical poly(A) RNA polymerase PAPD5"/>
    <property type="match status" value="1"/>
</dbReference>
<proteinExistence type="inferred from homology"/>
<keyword evidence="6" id="KW-0460">Magnesium</keyword>
<dbReference type="GO" id="GO:0031123">
    <property type="term" value="P:RNA 3'-end processing"/>
    <property type="evidence" value="ECO:0007669"/>
    <property type="project" value="UniProtKB-ARBA"/>
</dbReference>
<dbReference type="PANTHER" id="PTHR23092">
    <property type="entry name" value="POLY(A) RNA POLYMERASE"/>
    <property type="match status" value="1"/>
</dbReference>
<accession>A0A067MR30</accession>
<dbReference type="Gene3D" id="3.30.460.10">
    <property type="entry name" value="Beta Polymerase, domain 2"/>
    <property type="match status" value="1"/>
</dbReference>
<evidence type="ECO:0000256" key="6">
    <source>
        <dbReference type="ARBA" id="ARBA00022842"/>
    </source>
</evidence>
<name>A0A067MR30_BOTB1</name>
<dbReference type="InParanoid" id="A0A067MR30"/>
<dbReference type="Proteomes" id="UP000027195">
    <property type="component" value="Unassembled WGS sequence"/>
</dbReference>
<feature type="domain" description="Poly(A) RNA polymerase mitochondrial-like central palm" evidence="9">
    <location>
        <begin position="134"/>
        <end position="265"/>
    </location>
</feature>
<dbReference type="HOGENOM" id="CLU_013572_4_0_1"/>
<evidence type="ECO:0000313" key="10">
    <source>
        <dbReference type="EMBL" id="KDQ14046.1"/>
    </source>
</evidence>
<dbReference type="InterPro" id="IPR002058">
    <property type="entry name" value="PAP_assoc"/>
</dbReference>
<dbReference type="AlphaFoldDB" id="A0A067MR30"/>
<keyword evidence="11" id="KW-1185">Reference proteome</keyword>
<evidence type="ECO:0000256" key="1">
    <source>
        <dbReference type="ARBA" id="ARBA00001936"/>
    </source>
</evidence>
<sequence>MSTWTTLEDELRARRLGKRKARSEKASASNTRQPTISNAIKDEAFTGDFIPLPFFDADELPETREKTRAKGKSHAKGKPRAKGSNRDLKRSPYERDRQERRWMKEDEHWDVNAGEIPWVSAVDWGACQDGTEMLNREASAFVEYISPTEAEHSIRGLVVESIRRAIVGRWGDATVTPFGSFETKLYLPLGDIDLVVNSAVMAQSDKKLVLTTLADVLEQAKVADDIRVIANARVPILKFVSSEGRFAIDISLNQINGISAGQIVNNFCCSMPALRPLVLIVKAFLNQNHLNDVFHGGLGSYSVICLVISFLQMHPKLRYSEIDTNEVLGVLLLEFFELYGYDFKYNECGISVQAGGFYFDKSTRGWQNEKQPYLLCIEDPQDSIHDISKQSHEIQTISETFTQAYGILSTTVHARTREIIKDEGRNNGSFDAESMSILGDVLRVSNEVVSRRRRIRELYSKGSLHRRLGHPPPSTTQLLSAASPVSFDHVTGPSNTTAQALHSVSEGVMSTEEETDDSADELIVSQALGEEDSYDELEESFEAEGRDKKRFRFEDGHEVIYISDDDGELPA</sequence>
<evidence type="ECO:0000256" key="2">
    <source>
        <dbReference type="ARBA" id="ARBA00008593"/>
    </source>
</evidence>
<protein>
    <recommendedName>
        <fullName evidence="3">polynucleotide adenylyltransferase</fullName>
        <ecNumber evidence="3">2.7.7.19</ecNumber>
    </recommendedName>
</protein>
<dbReference type="Pfam" id="PF03828">
    <property type="entry name" value="PAP_assoc"/>
    <property type="match status" value="1"/>
</dbReference>
<feature type="compositionally biased region" description="Polar residues" evidence="7">
    <location>
        <begin position="26"/>
        <end position="38"/>
    </location>
</feature>
<evidence type="ECO:0000259" key="8">
    <source>
        <dbReference type="Pfam" id="PF03828"/>
    </source>
</evidence>
<dbReference type="OrthoDB" id="273917at2759"/>
<dbReference type="FunFam" id="1.10.1410.10:FF:000003">
    <property type="entry name" value="non-canonical poly(A) RNA polymerase PAPD7"/>
    <property type="match status" value="1"/>
</dbReference>